<proteinExistence type="predicted"/>
<dbReference type="AlphaFoldDB" id="A0A6I4RSJ3"/>
<gene>
    <name evidence="1" type="ORF">FNC33_05895</name>
</gene>
<accession>A0A6I4RSJ3</accession>
<dbReference type="Proteomes" id="UP000469081">
    <property type="component" value="Unassembled WGS sequence"/>
</dbReference>
<name>A0A6I4RSJ3_FRATU</name>
<reference evidence="1 2" key="1">
    <citation type="submission" date="2019-06" db="EMBL/GenBank/DDBJ databases">
        <title>Phylogeography and genetic diversity of Francisella tularensis subsp. holarctica in France (1947-2018).</title>
        <authorList>
            <person name="Kevin M."/>
            <person name="Madani N."/>
            <person name="Maurin M."/>
        </authorList>
    </citation>
    <scope>NUCLEOTIDE SEQUENCE [LARGE SCALE GENOMIC DNA]</scope>
    <source>
        <strain evidence="1 2">ATCC 15482</strain>
    </source>
</reference>
<comment type="caution">
    <text evidence="1">The sequence shown here is derived from an EMBL/GenBank/DDBJ whole genome shotgun (WGS) entry which is preliminary data.</text>
</comment>
<evidence type="ECO:0000313" key="1">
    <source>
        <dbReference type="EMBL" id="MWZ40078.1"/>
    </source>
</evidence>
<sequence length="174" mass="20068">MEDSERIVSSGVLSEYLSIGERRIQQLTSQDILKKTGKNQYPLKENVNRYIAYLQDRAGGKSEQELNIEFKKQKLRLTKFQADEQQVKAELAQKKVVAVNDVISSLADLFALMREKLLNIPERAEYEIFGETDKDIFNQKLSTEIKEALFEICDNYTKTVNKVIQAENITDDEI</sequence>
<evidence type="ECO:0000313" key="2">
    <source>
        <dbReference type="Proteomes" id="UP000469081"/>
    </source>
</evidence>
<protein>
    <recommendedName>
        <fullName evidence="3">Terminase small subunit</fullName>
    </recommendedName>
</protein>
<evidence type="ECO:0008006" key="3">
    <source>
        <dbReference type="Google" id="ProtNLM"/>
    </source>
</evidence>
<dbReference type="RefSeq" id="WP_003038396.1">
    <property type="nucleotide sequence ID" value="NZ_VJEZ01000006.1"/>
</dbReference>
<dbReference type="EMBL" id="VJEZ01000006">
    <property type="protein sequence ID" value="MWZ40078.1"/>
    <property type="molecule type" value="Genomic_DNA"/>
</dbReference>
<organism evidence="1 2">
    <name type="scientific">Francisella tularensis</name>
    <dbReference type="NCBI Taxonomy" id="263"/>
    <lineage>
        <taxon>Bacteria</taxon>
        <taxon>Pseudomonadati</taxon>
        <taxon>Pseudomonadota</taxon>
        <taxon>Gammaproteobacteria</taxon>
        <taxon>Thiotrichales</taxon>
        <taxon>Francisellaceae</taxon>
        <taxon>Francisella</taxon>
    </lineage>
</organism>